<evidence type="ECO:0000256" key="2">
    <source>
        <dbReference type="ARBA" id="ARBA00001936"/>
    </source>
</evidence>
<dbReference type="PANTHER" id="PTHR11845">
    <property type="entry name" value="5'-DEOXYNUCLEOTIDASE HDDC2"/>
    <property type="match status" value="1"/>
</dbReference>
<dbReference type="GO" id="GO:0009159">
    <property type="term" value="P:deoxyribonucleoside monophosphate catabolic process"/>
    <property type="evidence" value="ECO:0007669"/>
    <property type="project" value="UniProtKB-ARBA"/>
</dbReference>
<evidence type="ECO:0000256" key="5">
    <source>
        <dbReference type="ARBA" id="ARBA00004074"/>
    </source>
</evidence>
<dbReference type="OrthoDB" id="10254258at2759"/>
<evidence type="ECO:0000256" key="4">
    <source>
        <dbReference type="ARBA" id="ARBA00001946"/>
    </source>
</evidence>
<dbReference type="EC" id="3.1.3.89" evidence="8"/>
<keyword evidence="11" id="KW-0460">Magnesium</keyword>
<proteinExistence type="inferred from homology"/>
<dbReference type="GO" id="GO:0005737">
    <property type="term" value="C:cytoplasm"/>
    <property type="evidence" value="ECO:0007669"/>
    <property type="project" value="TreeGrafter"/>
</dbReference>
<dbReference type="Proteomes" id="UP000015354">
    <property type="component" value="Unassembled WGS sequence"/>
</dbReference>
<comment type="cofactor">
    <cofactor evidence="2">
        <name>Mn(2+)</name>
        <dbReference type="ChEBI" id="CHEBI:29035"/>
    </cofactor>
</comment>
<comment type="catalytic activity">
    <reaction evidence="1">
        <text>a 2'-deoxyribonucleoside 5'-phosphate + H2O = a 2'-deoxyribonucleoside + phosphate</text>
        <dbReference type="Rhea" id="RHEA:36167"/>
        <dbReference type="ChEBI" id="CHEBI:15377"/>
        <dbReference type="ChEBI" id="CHEBI:18274"/>
        <dbReference type="ChEBI" id="CHEBI:43474"/>
        <dbReference type="ChEBI" id="CHEBI:65317"/>
        <dbReference type="EC" id="3.1.3.89"/>
    </reaction>
</comment>
<evidence type="ECO:0000256" key="11">
    <source>
        <dbReference type="ARBA" id="ARBA00022842"/>
    </source>
</evidence>
<evidence type="ECO:0000256" key="6">
    <source>
        <dbReference type="ARBA" id="ARBA00009999"/>
    </source>
</evidence>
<dbReference type="InterPro" id="IPR006674">
    <property type="entry name" value="HD_domain"/>
</dbReference>
<evidence type="ECO:0000256" key="8">
    <source>
        <dbReference type="ARBA" id="ARBA00012964"/>
    </source>
</evidence>
<dbReference type="GO" id="GO:0002953">
    <property type="term" value="F:5'-deoxynucleotidase activity"/>
    <property type="evidence" value="ECO:0007669"/>
    <property type="project" value="UniProtKB-EC"/>
</dbReference>
<dbReference type="EMBL" id="ATMH01002194">
    <property type="protein sequence ID" value="EPY33486.1"/>
    <property type="molecule type" value="Genomic_DNA"/>
</dbReference>
<evidence type="ECO:0000313" key="15">
    <source>
        <dbReference type="Proteomes" id="UP000015354"/>
    </source>
</evidence>
<gene>
    <name evidence="14" type="ORF">STCU_02194</name>
    <name evidence="13" type="ORF">STCU_07401</name>
</gene>
<comment type="cofactor">
    <cofactor evidence="3">
        <name>Co(2+)</name>
        <dbReference type="ChEBI" id="CHEBI:48828"/>
    </cofactor>
</comment>
<evidence type="ECO:0000256" key="7">
    <source>
        <dbReference type="ARBA" id="ARBA00011738"/>
    </source>
</evidence>
<comment type="caution">
    <text evidence="14">The sequence shown here is derived from an EMBL/GenBank/DDBJ whole genome shotgun (WGS) entry which is preliminary data.</text>
</comment>
<dbReference type="FunFam" id="1.10.3210.10:FF:000011">
    <property type="entry name" value="HD domain-containing protein 2"/>
    <property type="match status" value="1"/>
</dbReference>
<evidence type="ECO:0000256" key="3">
    <source>
        <dbReference type="ARBA" id="ARBA00001941"/>
    </source>
</evidence>
<dbReference type="SUPFAM" id="SSF109604">
    <property type="entry name" value="HD-domain/PDEase-like"/>
    <property type="match status" value="1"/>
</dbReference>
<dbReference type="InterPro" id="IPR039356">
    <property type="entry name" value="YfbR/HDDC2"/>
</dbReference>
<evidence type="ECO:0000313" key="14">
    <source>
        <dbReference type="EMBL" id="EPY33486.1"/>
    </source>
</evidence>
<keyword evidence="9" id="KW-0479">Metal-binding</keyword>
<evidence type="ECO:0000256" key="10">
    <source>
        <dbReference type="ARBA" id="ARBA00022801"/>
    </source>
</evidence>
<name>S9W1W3_9TRYP</name>
<dbReference type="GO" id="GO:0046872">
    <property type="term" value="F:metal ion binding"/>
    <property type="evidence" value="ECO:0007669"/>
    <property type="project" value="UniProtKB-KW"/>
</dbReference>
<evidence type="ECO:0000256" key="9">
    <source>
        <dbReference type="ARBA" id="ARBA00022723"/>
    </source>
</evidence>
<keyword evidence="10 14" id="KW-0378">Hydrolase</keyword>
<comment type="cofactor">
    <cofactor evidence="4">
        <name>Mg(2+)</name>
        <dbReference type="ChEBI" id="CHEBI:18420"/>
    </cofactor>
</comment>
<keyword evidence="15" id="KW-1185">Reference proteome</keyword>
<dbReference type="EMBL" id="ATMH01007401">
    <property type="protein sequence ID" value="EPY23893.1"/>
    <property type="molecule type" value="Genomic_DNA"/>
</dbReference>
<dbReference type="Pfam" id="PF13023">
    <property type="entry name" value="HD_3"/>
    <property type="match status" value="1"/>
</dbReference>
<dbReference type="Gene3D" id="1.10.3210.10">
    <property type="entry name" value="Hypothetical protein af1432"/>
    <property type="match status" value="1"/>
</dbReference>
<comment type="similarity">
    <text evidence="6">Belongs to the HDDC2 family.</text>
</comment>
<evidence type="ECO:0000259" key="12">
    <source>
        <dbReference type="SMART" id="SM00471"/>
    </source>
</evidence>
<dbReference type="InterPro" id="IPR003607">
    <property type="entry name" value="HD/PDEase_dom"/>
</dbReference>
<reference evidence="14 15" key="1">
    <citation type="journal article" date="2013" name="PLoS ONE">
        <title>Predicting the Proteins of Angomonas deanei, Strigomonas culicis and Their Respective Endosymbionts Reveals New Aspects of the Trypanosomatidae Family.</title>
        <authorList>
            <person name="Motta M.C."/>
            <person name="Martins A.C."/>
            <person name="de Souza S.S."/>
            <person name="Catta-Preta C.M."/>
            <person name="Silva R."/>
            <person name="Klein C.C."/>
            <person name="de Almeida L.G."/>
            <person name="de Lima Cunha O."/>
            <person name="Ciapina L.P."/>
            <person name="Brocchi M."/>
            <person name="Colabardini A.C."/>
            <person name="de Araujo Lima B."/>
            <person name="Machado C.R."/>
            <person name="de Almeida Soares C.M."/>
            <person name="Probst C.M."/>
            <person name="de Menezes C.B."/>
            <person name="Thompson C.E."/>
            <person name="Bartholomeu D.C."/>
            <person name="Gradia D.F."/>
            <person name="Pavoni D.P."/>
            <person name="Grisard E.C."/>
            <person name="Fantinatti-Garboggini F."/>
            <person name="Marchini F.K."/>
            <person name="Rodrigues-Luiz G.F."/>
            <person name="Wagner G."/>
            <person name="Goldman G.H."/>
            <person name="Fietto J.L."/>
            <person name="Elias M.C."/>
            <person name="Goldman M.H."/>
            <person name="Sagot M.F."/>
            <person name="Pereira M."/>
            <person name="Stoco P.H."/>
            <person name="de Mendonca-Neto R.P."/>
            <person name="Teixeira S.M."/>
            <person name="Maciel T.E."/>
            <person name="de Oliveira Mendes T.A."/>
            <person name="Urmenyi T.P."/>
            <person name="de Souza W."/>
            <person name="Schenkman S."/>
            <person name="de Vasconcelos A.T."/>
        </authorList>
    </citation>
    <scope>NUCLEOTIDE SEQUENCE [LARGE SCALE GENOMIC DNA]</scope>
</reference>
<accession>S9W1W3</accession>
<dbReference type="PANTHER" id="PTHR11845:SF13">
    <property type="entry name" value="5'-DEOXYNUCLEOTIDASE HDDC2"/>
    <property type="match status" value="1"/>
</dbReference>
<feature type="domain" description="HD/PDEase" evidence="12">
    <location>
        <begin position="38"/>
        <end position="163"/>
    </location>
</feature>
<dbReference type="SMART" id="SM00471">
    <property type="entry name" value="HDc"/>
    <property type="match status" value="1"/>
</dbReference>
<sequence length="208" mass="23230">MSFTAHSPAALDCIQFLHTIGRLKDTPRTGWVENQIPNVESVSDHMYRMSLLCMMCPDETLDRNRMMRMALCHDAGESIIGDISPAMKVPAAEKHAKEMVAVAKLRDLANASSTATPVTGGAFGDELFSLFMEYEEQQTPESKFVRDMDLLEMIVQAHSYEAMNPGKDLVSFFRSGARIKHPWARAIFETLESTRPFLKGSANKVPSE</sequence>
<protein>
    <recommendedName>
        <fullName evidence="8">5'-deoxynucleotidase</fullName>
        <ecNumber evidence="8">3.1.3.89</ecNumber>
    </recommendedName>
</protein>
<reference evidence="14" key="2">
    <citation type="submission" date="2013-03" db="EMBL/GenBank/DDBJ databases">
        <authorList>
            <person name="Motta M.C.M."/>
            <person name="Martins A.C.A."/>
            <person name="Preta C.M.C.C."/>
            <person name="Silva R."/>
            <person name="de Souza S.S."/>
            <person name="Klein C.C."/>
            <person name="de Almeida L.G.P."/>
            <person name="Cunha O.L."/>
            <person name="Colabardini A.C."/>
            <person name="Lima B.A."/>
            <person name="Machado C.R."/>
            <person name="Soares C.M.A."/>
            <person name="de Menezes C.B.A."/>
            <person name="Bartolomeu D.C."/>
            <person name="Grisard E.C."/>
            <person name="Fantinatti-Garboggini F."/>
            <person name="Rodrigues-Luiz G.F."/>
            <person name="Wagner G."/>
            <person name="Goldman G.H."/>
            <person name="Fietto J.L.R."/>
            <person name="Ciapina L.P."/>
            <person name="Brocchi M."/>
            <person name="Elias M.C."/>
            <person name="Goldman M.H.S."/>
            <person name="Sagot M.-F."/>
            <person name="Pereira M."/>
            <person name="Stoco P.H."/>
            <person name="Teixeira S.M.R."/>
            <person name="de Mendonca-Neto R.P."/>
            <person name="Maciel T.E.F."/>
            <person name="Mendes T.A.O."/>
            <person name="Urmenyi T.P."/>
            <person name="Teixeira M.M.G."/>
            <person name="de Camargo E.F.P."/>
            <person name="de Sousa W."/>
            <person name="Schenkman S."/>
            <person name="de Vasconcelos A.T.R."/>
        </authorList>
    </citation>
    <scope>NUCLEOTIDE SEQUENCE</scope>
</reference>
<organism evidence="14 15">
    <name type="scientific">Strigomonas culicis</name>
    <dbReference type="NCBI Taxonomy" id="28005"/>
    <lineage>
        <taxon>Eukaryota</taxon>
        <taxon>Discoba</taxon>
        <taxon>Euglenozoa</taxon>
        <taxon>Kinetoplastea</taxon>
        <taxon>Metakinetoplastina</taxon>
        <taxon>Trypanosomatida</taxon>
        <taxon>Trypanosomatidae</taxon>
        <taxon>Strigomonadinae</taxon>
        <taxon>Strigomonas</taxon>
    </lineage>
</organism>
<comment type="function">
    <text evidence="5">Catalyzes the dephosphorylation of the nucleoside 5'-monophosphates deoxyadenosine monophosphate (dAMP), deoxycytidine monophosphate (dCMP), deoxyguanosine monophosphate (dGMP) and deoxythymidine monophosphate (dTMP).</text>
</comment>
<dbReference type="AlphaFoldDB" id="S9W1W3"/>
<comment type="subunit">
    <text evidence="7">Homodimer.</text>
</comment>
<evidence type="ECO:0000256" key="1">
    <source>
        <dbReference type="ARBA" id="ARBA00001638"/>
    </source>
</evidence>
<evidence type="ECO:0000313" key="13">
    <source>
        <dbReference type="EMBL" id="EPY23893.1"/>
    </source>
</evidence>